<keyword evidence="3" id="KW-1185">Reference proteome</keyword>
<dbReference type="InterPro" id="IPR050863">
    <property type="entry name" value="CenT-Element_Derived"/>
</dbReference>
<dbReference type="PANTHER" id="PTHR19303">
    <property type="entry name" value="TRANSPOSON"/>
    <property type="match status" value="1"/>
</dbReference>
<dbReference type="GeneTree" id="ENSGT00940000166278"/>
<reference evidence="3" key="1">
    <citation type="submission" date="2003-08" db="EMBL/GenBank/DDBJ databases">
        <authorList>
            <person name="Birren B."/>
            <person name="Nusbaum C."/>
            <person name="Abebe A."/>
            <person name="Abouelleil A."/>
            <person name="Adekoya E."/>
            <person name="Ait-zahra M."/>
            <person name="Allen N."/>
            <person name="Allen T."/>
            <person name="An P."/>
            <person name="Anderson M."/>
            <person name="Anderson S."/>
            <person name="Arachchi H."/>
            <person name="Armbruster J."/>
            <person name="Bachantsang P."/>
            <person name="Baldwin J."/>
            <person name="Barry A."/>
            <person name="Bayul T."/>
            <person name="Blitshsteyn B."/>
            <person name="Bloom T."/>
            <person name="Blye J."/>
            <person name="Boguslavskiy L."/>
            <person name="Borowsky M."/>
            <person name="Boukhgalter B."/>
            <person name="Brunache A."/>
            <person name="Butler J."/>
            <person name="Calixte N."/>
            <person name="Calvo S."/>
            <person name="Camarata J."/>
            <person name="Campo K."/>
            <person name="Chang J."/>
            <person name="Cheshatsang Y."/>
            <person name="Citroen M."/>
            <person name="Collymore A."/>
            <person name="Considine T."/>
            <person name="Cook A."/>
            <person name="Cooke P."/>
            <person name="Corum B."/>
            <person name="Cuomo C."/>
            <person name="David R."/>
            <person name="Dawoe T."/>
            <person name="Degray S."/>
            <person name="Dodge S."/>
            <person name="Dooley K."/>
            <person name="Dorje P."/>
            <person name="Dorjee K."/>
            <person name="Dorris L."/>
            <person name="Duffey N."/>
            <person name="Dupes A."/>
            <person name="Elkins T."/>
            <person name="Engels R."/>
            <person name="Erickson J."/>
            <person name="Farina A."/>
            <person name="Faro S."/>
            <person name="Ferreira P."/>
            <person name="Fischer H."/>
            <person name="Fitzgerald M."/>
            <person name="Foley K."/>
            <person name="Gage D."/>
            <person name="Galagan J."/>
            <person name="Gearin G."/>
            <person name="Gnerre S."/>
            <person name="Gnirke A."/>
            <person name="Goyette A."/>
            <person name="Graham J."/>
            <person name="Grandbois E."/>
            <person name="Gyaltsen K."/>
            <person name="Hafez N."/>
            <person name="Hagopian D."/>
            <person name="Hagos B."/>
            <person name="Hall J."/>
            <person name="Hatcher B."/>
            <person name="Heller A."/>
            <person name="Higgins H."/>
            <person name="Honan T."/>
            <person name="Horn A."/>
            <person name="Houde N."/>
            <person name="Hughes L."/>
            <person name="Hulme W."/>
            <person name="Husby E."/>
            <person name="Iliev I."/>
            <person name="Jaffe D."/>
            <person name="Jones C."/>
            <person name="Kamal M."/>
            <person name="Kamat A."/>
            <person name="Kamvysselis M."/>
            <person name="Karlsson E."/>
            <person name="Kells C."/>
            <person name="Kieu A."/>
            <person name="Kisner P."/>
            <person name="Kodira C."/>
            <person name="Kulbokas E."/>
            <person name="Labutti K."/>
            <person name="Lama D."/>
            <person name="Landers T."/>
            <person name="Leger J."/>
            <person name="Levine S."/>
            <person name="Lewis D."/>
            <person name="Lewis T."/>
            <person name="Lindblad-toh K."/>
            <person name="Liu X."/>
            <person name="Lokyitsang T."/>
            <person name="Lokyitsang Y."/>
            <person name="Lucien O."/>
            <person name="Lui A."/>
            <person name="Ma L.J."/>
            <person name="Mabbitt R."/>
            <person name="Macdonald J."/>
            <person name="Maclean C."/>
            <person name="Major J."/>
            <person name="Manning J."/>
            <person name="Marabella R."/>
            <person name="Maru K."/>
            <person name="Matthews C."/>
            <person name="Mauceli E."/>
            <person name="Mccarthy M."/>
            <person name="Mcdonough S."/>
            <person name="Mcghee T."/>
            <person name="Meldrim J."/>
            <person name="Meneus L."/>
            <person name="Mesirov J."/>
            <person name="Mihalev A."/>
            <person name="Mihova T."/>
            <person name="Mikkelsen T."/>
            <person name="Mlenga V."/>
            <person name="Moru K."/>
            <person name="Mozes J."/>
            <person name="Mulrain L."/>
            <person name="Munson G."/>
            <person name="Naylor J."/>
            <person name="Newes C."/>
            <person name="Nguyen C."/>
            <person name="Nguyen N."/>
            <person name="Nguyen T."/>
            <person name="Nicol R."/>
            <person name="Nielsen C."/>
            <person name="Nizzari M."/>
            <person name="Norbu C."/>
            <person name="Norbu N."/>
            <person name="O'donnell P."/>
            <person name="Okoawo O."/>
            <person name="O'leary S."/>
            <person name="Omotosho B."/>
            <person name="O'neill K."/>
            <person name="Osman S."/>
            <person name="Parker S."/>
            <person name="Perrin D."/>
            <person name="Phunkhang P."/>
            <person name="Piqani B."/>
            <person name="Purcell S."/>
            <person name="Rachupka T."/>
            <person name="Ramasamy U."/>
            <person name="Rameau R."/>
            <person name="Ray V."/>
            <person name="Raymond C."/>
            <person name="Retta R."/>
            <person name="Richardson S."/>
            <person name="Rise C."/>
            <person name="Rodriguez J."/>
            <person name="Rogers J."/>
            <person name="Rogov P."/>
            <person name="Rutman M."/>
            <person name="Schupbach R."/>
            <person name="Seaman C."/>
            <person name="Settipalli S."/>
            <person name="Sharpe T."/>
            <person name="Sheridan J."/>
            <person name="Sherpa N."/>
            <person name="Shi J."/>
            <person name="Smirnov S."/>
            <person name="Smith C."/>
            <person name="Sougnez C."/>
            <person name="Spencer B."/>
            <person name="Stalker J."/>
            <person name="Stange-thomann N."/>
            <person name="Stavropoulos S."/>
            <person name="Stetson K."/>
            <person name="Stone C."/>
            <person name="Stone S."/>
            <person name="Stubbs M."/>
            <person name="Talamas J."/>
            <person name="Tchuinga P."/>
            <person name="Tenzing P."/>
            <person name="Tesfaye S."/>
            <person name="Theodore J."/>
            <person name="Thoulutsang Y."/>
            <person name="Topham K."/>
            <person name="Towey S."/>
            <person name="Tsamla T."/>
            <person name="Tsomo N."/>
            <person name="Vallee D."/>
            <person name="Vassiliev H."/>
            <person name="Venkataraman V."/>
            <person name="Vinson J."/>
            <person name="Vo A."/>
            <person name="Wade C."/>
            <person name="Wang S."/>
            <person name="Wangchuk T."/>
            <person name="Wangdi T."/>
            <person name="Whittaker C."/>
            <person name="Wilkinson J."/>
            <person name="Wu Y."/>
            <person name="Wyman D."/>
            <person name="Yadav S."/>
            <person name="Yang S."/>
            <person name="Yang X."/>
            <person name="Yeager S."/>
            <person name="Yee E."/>
            <person name="Young G."/>
            <person name="Zainoun J."/>
            <person name="Zembeck L."/>
            <person name="Zimmer A."/>
            <person name="Zody M."/>
            <person name="Lander E."/>
        </authorList>
    </citation>
    <scope>NUCLEOTIDE SEQUENCE [LARGE SCALE GENOMIC DNA]</scope>
</reference>
<name>H2YFE2_CIOSA</name>
<evidence type="ECO:0000259" key="1">
    <source>
        <dbReference type="Pfam" id="PF03184"/>
    </source>
</evidence>
<sequence length="304" mass="34175">SLRKAADHTGVKFQTLARYVNKQKAAGNNNVRMTPNYAVRRVFTDADEQELAEYIKTTARMCFGLTTVDTRKLAFEMAQKNNLDFPQQWSENKLAGKDWLRGFIQRNPRISIRQPEACSLSRMTSFNKHNVNQFYENLKLIYSRNSSVLCAATRIFNLDETGTPIVSASKAILAEKGVKQISKATSGERGLLITTCAIVCAAGTFLPPAMVFPRCNFKISHVKWCSTPGLLVMEHFIKHSSSSKENPSLLIFDNHESHMSLKVLDLARENGVTILTLPPHCSHKMQPLECFWQPCTLYNVSSIG</sequence>
<dbReference type="Ensembl" id="ENSCSAVT00000004100.1">
    <property type="protein sequence ID" value="ENSCSAVP00000004040.1"/>
    <property type="gene ID" value="ENSCSAVG00000002385.1"/>
</dbReference>
<dbReference type="HOGENOM" id="CLU_013929_10_1_1"/>
<dbReference type="Pfam" id="PF03184">
    <property type="entry name" value="DDE_1"/>
    <property type="match status" value="1"/>
</dbReference>
<dbReference type="InParanoid" id="H2YFE2"/>
<proteinExistence type="predicted"/>
<evidence type="ECO:0000313" key="3">
    <source>
        <dbReference type="Proteomes" id="UP000007875"/>
    </source>
</evidence>
<dbReference type="eggNOG" id="KOG3105">
    <property type="taxonomic scope" value="Eukaryota"/>
</dbReference>
<dbReference type="PANTHER" id="PTHR19303:SF74">
    <property type="entry name" value="POGO TRANSPOSABLE ELEMENT WITH KRAB DOMAIN"/>
    <property type="match status" value="1"/>
</dbReference>
<reference evidence="2" key="3">
    <citation type="submission" date="2025-09" db="UniProtKB">
        <authorList>
            <consortium name="Ensembl"/>
        </authorList>
    </citation>
    <scope>IDENTIFICATION</scope>
</reference>
<protein>
    <recommendedName>
        <fullName evidence="1">DDE-1 domain-containing protein</fullName>
    </recommendedName>
</protein>
<dbReference type="OMA" id="IHIETSH"/>
<dbReference type="Proteomes" id="UP000007875">
    <property type="component" value="Unassembled WGS sequence"/>
</dbReference>
<dbReference type="GO" id="GO:0005634">
    <property type="term" value="C:nucleus"/>
    <property type="evidence" value="ECO:0007669"/>
    <property type="project" value="TreeGrafter"/>
</dbReference>
<dbReference type="GO" id="GO:0003677">
    <property type="term" value="F:DNA binding"/>
    <property type="evidence" value="ECO:0007669"/>
    <property type="project" value="TreeGrafter"/>
</dbReference>
<evidence type="ECO:0000313" key="2">
    <source>
        <dbReference type="Ensembl" id="ENSCSAVP00000004040.1"/>
    </source>
</evidence>
<dbReference type="InterPro" id="IPR004875">
    <property type="entry name" value="DDE_SF_endonuclease_dom"/>
</dbReference>
<accession>H2YFE2</accession>
<feature type="domain" description="DDE-1" evidence="1">
    <location>
        <begin position="234"/>
        <end position="289"/>
    </location>
</feature>
<organism evidence="2 3">
    <name type="scientific">Ciona savignyi</name>
    <name type="common">Pacific transparent sea squirt</name>
    <dbReference type="NCBI Taxonomy" id="51511"/>
    <lineage>
        <taxon>Eukaryota</taxon>
        <taxon>Metazoa</taxon>
        <taxon>Chordata</taxon>
        <taxon>Tunicata</taxon>
        <taxon>Ascidiacea</taxon>
        <taxon>Phlebobranchia</taxon>
        <taxon>Cionidae</taxon>
        <taxon>Ciona</taxon>
    </lineage>
</organism>
<dbReference type="AlphaFoldDB" id="H2YFE2"/>
<reference evidence="2" key="2">
    <citation type="submission" date="2025-08" db="UniProtKB">
        <authorList>
            <consortium name="Ensembl"/>
        </authorList>
    </citation>
    <scope>IDENTIFICATION</scope>
</reference>